<sequence length="136" mass="14890">MSGLESLDLSSNALSGEIPQTLANLDFLGVLNRSYNNLSGKVPKSEHFDTLDRNGFYGNEFLCDAPDVKISCDNNEYPTIETSNEASDGEEKFLIYGIIAMGYSCGFSVLFLSFSHQDLTAQSGFPGPSGFDHHQY</sequence>
<comment type="caution">
    <text evidence="8">The sequence shown here is derived from an EMBL/GenBank/DDBJ whole genome shotgun (WGS) entry which is preliminary data.</text>
</comment>
<dbReference type="PANTHER" id="PTHR48063">
    <property type="entry name" value="LRR RECEPTOR-LIKE KINASE"/>
    <property type="match status" value="1"/>
</dbReference>
<feature type="transmembrane region" description="Helical" evidence="7">
    <location>
        <begin position="93"/>
        <end position="114"/>
    </location>
</feature>
<evidence type="ECO:0000313" key="8">
    <source>
        <dbReference type="EMBL" id="KAK1369058.1"/>
    </source>
</evidence>
<evidence type="ECO:0000256" key="7">
    <source>
        <dbReference type="SAM" id="Phobius"/>
    </source>
</evidence>
<keyword evidence="3" id="KW-0732">Signal</keyword>
<name>A0AAD8HMJ1_9APIA</name>
<evidence type="ECO:0000256" key="4">
    <source>
        <dbReference type="ARBA" id="ARBA00022989"/>
    </source>
</evidence>
<keyword evidence="6" id="KW-0325">Glycoprotein</keyword>
<dbReference type="AlphaFoldDB" id="A0AAD8HMJ1"/>
<organism evidence="8 9">
    <name type="scientific">Heracleum sosnowskyi</name>
    <dbReference type="NCBI Taxonomy" id="360622"/>
    <lineage>
        <taxon>Eukaryota</taxon>
        <taxon>Viridiplantae</taxon>
        <taxon>Streptophyta</taxon>
        <taxon>Embryophyta</taxon>
        <taxon>Tracheophyta</taxon>
        <taxon>Spermatophyta</taxon>
        <taxon>Magnoliopsida</taxon>
        <taxon>eudicotyledons</taxon>
        <taxon>Gunneridae</taxon>
        <taxon>Pentapetalae</taxon>
        <taxon>asterids</taxon>
        <taxon>campanulids</taxon>
        <taxon>Apiales</taxon>
        <taxon>Apiaceae</taxon>
        <taxon>Apioideae</taxon>
        <taxon>apioid superclade</taxon>
        <taxon>Tordylieae</taxon>
        <taxon>Tordyliinae</taxon>
        <taxon>Heracleum</taxon>
    </lineage>
</organism>
<keyword evidence="5 7" id="KW-0472">Membrane</keyword>
<dbReference type="InterPro" id="IPR001611">
    <property type="entry name" value="Leu-rich_rpt"/>
</dbReference>
<comment type="subcellular location">
    <subcellularLocation>
        <location evidence="1">Membrane</location>
        <topology evidence="1">Single-pass type I membrane protein</topology>
    </subcellularLocation>
</comment>
<dbReference type="InterPro" id="IPR032675">
    <property type="entry name" value="LRR_dom_sf"/>
</dbReference>
<keyword evidence="9" id="KW-1185">Reference proteome</keyword>
<accession>A0AAD8HMJ1</accession>
<evidence type="ECO:0000256" key="2">
    <source>
        <dbReference type="ARBA" id="ARBA00022692"/>
    </source>
</evidence>
<dbReference type="PANTHER" id="PTHR48063:SF84">
    <property type="entry name" value="LRR RECEPTOR-LIKE SERINE_THREONINE-PROTEIN KINASE FLS2"/>
    <property type="match status" value="1"/>
</dbReference>
<protein>
    <submittedName>
        <fullName evidence="8">Uncharacterized protein</fullName>
    </submittedName>
</protein>
<gene>
    <name evidence="8" type="ORF">POM88_035150</name>
</gene>
<dbReference type="EMBL" id="JAUIZM010000008">
    <property type="protein sequence ID" value="KAK1369058.1"/>
    <property type="molecule type" value="Genomic_DNA"/>
</dbReference>
<evidence type="ECO:0000256" key="5">
    <source>
        <dbReference type="ARBA" id="ARBA00023136"/>
    </source>
</evidence>
<keyword evidence="4 7" id="KW-1133">Transmembrane helix</keyword>
<dbReference type="GO" id="GO:0016020">
    <property type="term" value="C:membrane"/>
    <property type="evidence" value="ECO:0007669"/>
    <property type="project" value="UniProtKB-SubCell"/>
</dbReference>
<reference evidence="8" key="1">
    <citation type="submission" date="2023-02" db="EMBL/GenBank/DDBJ databases">
        <title>Genome of toxic invasive species Heracleum sosnowskyi carries increased number of genes despite the absence of recent whole-genome duplications.</title>
        <authorList>
            <person name="Schelkunov M."/>
            <person name="Shtratnikova V."/>
            <person name="Makarenko M."/>
            <person name="Klepikova A."/>
            <person name="Omelchenko D."/>
            <person name="Novikova G."/>
            <person name="Obukhova E."/>
            <person name="Bogdanov V."/>
            <person name="Penin A."/>
            <person name="Logacheva M."/>
        </authorList>
    </citation>
    <scope>NUCLEOTIDE SEQUENCE</scope>
    <source>
        <strain evidence="8">Hsosn_3</strain>
        <tissue evidence="8">Leaf</tissue>
    </source>
</reference>
<reference evidence="8" key="2">
    <citation type="submission" date="2023-05" db="EMBL/GenBank/DDBJ databases">
        <authorList>
            <person name="Schelkunov M.I."/>
        </authorList>
    </citation>
    <scope>NUCLEOTIDE SEQUENCE</scope>
    <source>
        <strain evidence="8">Hsosn_3</strain>
        <tissue evidence="8">Leaf</tissue>
    </source>
</reference>
<keyword evidence="2 7" id="KW-0812">Transmembrane</keyword>
<evidence type="ECO:0000256" key="3">
    <source>
        <dbReference type="ARBA" id="ARBA00022729"/>
    </source>
</evidence>
<dbReference type="Pfam" id="PF00560">
    <property type="entry name" value="LRR_1"/>
    <property type="match status" value="1"/>
</dbReference>
<proteinExistence type="predicted"/>
<dbReference type="Proteomes" id="UP001237642">
    <property type="component" value="Unassembled WGS sequence"/>
</dbReference>
<dbReference type="InterPro" id="IPR046956">
    <property type="entry name" value="RLP23-like"/>
</dbReference>
<dbReference type="SUPFAM" id="SSF52058">
    <property type="entry name" value="L domain-like"/>
    <property type="match status" value="1"/>
</dbReference>
<evidence type="ECO:0000313" key="9">
    <source>
        <dbReference type="Proteomes" id="UP001237642"/>
    </source>
</evidence>
<evidence type="ECO:0000256" key="6">
    <source>
        <dbReference type="ARBA" id="ARBA00023180"/>
    </source>
</evidence>
<dbReference type="Gene3D" id="3.80.10.10">
    <property type="entry name" value="Ribonuclease Inhibitor"/>
    <property type="match status" value="1"/>
</dbReference>
<evidence type="ECO:0000256" key="1">
    <source>
        <dbReference type="ARBA" id="ARBA00004479"/>
    </source>
</evidence>